<keyword evidence="3" id="KW-1185">Reference proteome</keyword>
<dbReference type="Gene3D" id="3.80.10.10">
    <property type="entry name" value="Ribonuclease Inhibitor"/>
    <property type="match status" value="3"/>
</dbReference>
<accession>A0AAJ6QX92</accession>
<organism evidence="3 4">
    <name type="scientific">Galendromus occidentalis</name>
    <name type="common">western predatory mite</name>
    <dbReference type="NCBI Taxonomy" id="34638"/>
    <lineage>
        <taxon>Eukaryota</taxon>
        <taxon>Metazoa</taxon>
        <taxon>Ecdysozoa</taxon>
        <taxon>Arthropoda</taxon>
        <taxon>Chelicerata</taxon>
        <taxon>Arachnida</taxon>
        <taxon>Acari</taxon>
        <taxon>Parasitiformes</taxon>
        <taxon>Mesostigmata</taxon>
        <taxon>Gamasina</taxon>
        <taxon>Phytoseioidea</taxon>
        <taxon>Phytoseiidae</taxon>
        <taxon>Typhlodrominae</taxon>
        <taxon>Galendromus</taxon>
    </lineage>
</organism>
<dbReference type="RefSeq" id="XP_003747039.1">
    <property type="nucleotide sequence ID" value="XM_003746991.2"/>
</dbReference>
<evidence type="ECO:0000313" key="4">
    <source>
        <dbReference type="RefSeq" id="XP_003747039.1"/>
    </source>
</evidence>
<dbReference type="KEGG" id="goe:100907681"/>
<gene>
    <name evidence="4" type="primary">LOC100907681</name>
</gene>
<dbReference type="InterPro" id="IPR001810">
    <property type="entry name" value="F-box_dom"/>
</dbReference>
<protein>
    <submittedName>
        <fullName evidence="4">Uncharacterized protein LOC100907681</fullName>
    </submittedName>
</protein>
<dbReference type="Proteomes" id="UP000694867">
    <property type="component" value="Unplaced"/>
</dbReference>
<dbReference type="Pfam" id="PF00646">
    <property type="entry name" value="F-box"/>
    <property type="match status" value="1"/>
</dbReference>
<reference evidence="4" key="1">
    <citation type="submission" date="2025-08" db="UniProtKB">
        <authorList>
            <consortium name="RefSeq"/>
        </authorList>
    </citation>
    <scope>IDENTIFICATION</scope>
</reference>
<dbReference type="AlphaFoldDB" id="A0AAJ6QX92"/>
<evidence type="ECO:0000259" key="2">
    <source>
        <dbReference type="Pfam" id="PF24758"/>
    </source>
</evidence>
<dbReference type="SUPFAM" id="SSF52047">
    <property type="entry name" value="RNI-like"/>
    <property type="match status" value="1"/>
</dbReference>
<dbReference type="GO" id="GO:0031146">
    <property type="term" value="P:SCF-dependent proteasomal ubiquitin-dependent protein catabolic process"/>
    <property type="evidence" value="ECO:0007669"/>
    <property type="project" value="TreeGrafter"/>
</dbReference>
<dbReference type="InterPro" id="IPR032675">
    <property type="entry name" value="LRR_dom_sf"/>
</dbReference>
<dbReference type="PANTHER" id="PTHR13318:SF95">
    <property type="entry name" value="F-BOX PROTEIN YLR352W"/>
    <property type="match status" value="1"/>
</dbReference>
<proteinExistence type="predicted"/>
<feature type="domain" description="F-box" evidence="1">
    <location>
        <begin position="5"/>
        <end position="38"/>
    </location>
</feature>
<sequence length="543" mass="62509">MTNPPQTLLERLLMKLHPLDRLNCALTCRLWADVVSKLPMSEEIDFVVRGPEVEPVQEAMVESQRMCGNLIFQRAKLYEFDPKFWGKFGENLRELQLMGCDWSHEVLHSILQSCPNLESLNIRLQDGRRNYCDRKNRESDSYDGGDREPLLRLRHFSLNTEDAAYWEIETLERIIDLMPNLTSLSLEVPRIEHIADIAECMSELGLNLTQLRVRTSELEEFLVKAILEDFSNSLEDLLLQPCSELTDESYDALAACTKLRNLTLCNALRMENRHLKKLALSAPDLEVLEIENSRLLTEDCLFYIGGLTKLRHLRFSACNLIDFSGVRVEGCPPLKTLRRLELGLSSFTSLDDIHQLLSFENLRSLILPHNHIQPEDFAFIIQSSSQLERLELLCGKLSDHDGSKLHLLKNLKSLSLMDADGFTHRTFEKGVGSPDMESLLIDSQTLTDRAMACIATHHARLKHLALLYSEKVSDAALLNLLEHEPNLRTLRLDYCSFWNDTLEGLVKLCPQLNRIWMEDGLYTEYTRSRFSRMRPSIYSHQLH</sequence>
<dbReference type="Pfam" id="PF24758">
    <property type="entry name" value="LRR_At5g56370"/>
    <property type="match status" value="1"/>
</dbReference>
<dbReference type="GO" id="GO:0019005">
    <property type="term" value="C:SCF ubiquitin ligase complex"/>
    <property type="evidence" value="ECO:0007669"/>
    <property type="project" value="TreeGrafter"/>
</dbReference>
<dbReference type="GeneID" id="100907681"/>
<dbReference type="InterPro" id="IPR055411">
    <property type="entry name" value="LRR_FXL15/At3g58940/PEG3-like"/>
</dbReference>
<evidence type="ECO:0000259" key="1">
    <source>
        <dbReference type="Pfam" id="PF00646"/>
    </source>
</evidence>
<feature type="domain" description="F-box/LRR-repeat protein 15/At3g58940/PEG3-like LRR" evidence="2">
    <location>
        <begin position="335"/>
        <end position="417"/>
    </location>
</feature>
<name>A0AAJ6QX92_9ACAR</name>
<evidence type="ECO:0000313" key="3">
    <source>
        <dbReference type="Proteomes" id="UP000694867"/>
    </source>
</evidence>
<dbReference type="SUPFAM" id="SSF52058">
    <property type="entry name" value="L domain-like"/>
    <property type="match status" value="1"/>
</dbReference>
<dbReference type="PANTHER" id="PTHR13318">
    <property type="entry name" value="PARTNER OF PAIRED, ISOFORM B-RELATED"/>
    <property type="match status" value="1"/>
</dbReference>